<evidence type="ECO:0000256" key="1">
    <source>
        <dbReference type="ARBA" id="ARBA00010835"/>
    </source>
</evidence>
<dbReference type="GO" id="GO:0003747">
    <property type="term" value="F:translation release factor activity"/>
    <property type="evidence" value="ECO:0007669"/>
    <property type="project" value="InterPro"/>
</dbReference>
<accession>A0AAD5XRA9</accession>
<dbReference type="Proteomes" id="UP001211065">
    <property type="component" value="Unassembled WGS sequence"/>
</dbReference>
<organism evidence="3 4">
    <name type="scientific">Clydaea vesicula</name>
    <dbReference type="NCBI Taxonomy" id="447962"/>
    <lineage>
        <taxon>Eukaryota</taxon>
        <taxon>Fungi</taxon>
        <taxon>Fungi incertae sedis</taxon>
        <taxon>Chytridiomycota</taxon>
        <taxon>Chytridiomycota incertae sedis</taxon>
        <taxon>Chytridiomycetes</taxon>
        <taxon>Lobulomycetales</taxon>
        <taxon>Lobulomycetaceae</taxon>
        <taxon>Clydaea</taxon>
    </lineage>
</organism>
<dbReference type="Pfam" id="PF00472">
    <property type="entry name" value="RF-1"/>
    <property type="match status" value="1"/>
</dbReference>
<dbReference type="PANTHER" id="PTHR43116">
    <property type="entry name" value="PEPTIDE CHAIN RELEASE FACTOR 2"/>
    <property type="match status" value="1"/>
</dbReference>
<reference evidence="3" key="1">
    <citation type="submission" date="2020-05" db="EMBL/GenBank/DDBJ databases">
        <title>Phylogenomic resolution of chytrid fungi.</title>
        <authorList>
            <person name="Stajich J.E."/>
            <person name="Amses K."/>
            <person name="Simmons R."/>
            <person name="Seto K."/>
            <person name="Myers J."/>
            <person name="Bonds A."/>
            <person name="Quandt C.A."/>
            <person name="Barry K."/>
            <person name="Liu P."/>
            <person name="Grigoriev I."/>
            <person name="Longcore J.E."/>
            <person name="James T.Y."/>
        </authorList>
    </citation>
    <scope>NUCLEOTIDE SEQUENCE</scope>
    <source>
        <strain evidence="3">JEL0476</strain>
    </source>
</reference>
<dbReference type="SUPFAM" id="SSF75620">
    <property type="entry name" value="Release factor"/>
    <property type="match status" value="1"/>
</dbReference>
<dbReference type="InterPro" id="IPR045853">
    <property type="entry name" value="Pep_chain_release_fac_I_sf"/>
</dbReference>
<comment type="similarity">
    <text evidence="1">Belongs to the prokaryotic/mitochondrial release factor family.</text>
</comment>
<dbReference type="GO" id="GO:0005739">
    <property type="term" value="C:mitochondrion"/>
    <property type="evidence" value="ECO:0007669"/>
    <property type="project" value="GOC"/>
</dbReference>
<comment type="caution">
    <text evidence="3">The sequence shown here is derived from an EMBL/GenBank/DDBJ whole genome shotgun (WGS) entry which is preliminary data.</text>
</comment>
<dbReference type="GO" id="GO:0032543">
    <property type="term" value="P:mitochondrial translation"/>
    <property type="evidence" value="ECO:0007669"/>
    <property type="project" value="UniProtKB-ARBA"/>
</dbReference>
<gene>
    <name evidence="3" type="ORF">HK099_003300</name>
</gene>
<dbReference type="AlphaFoldDB" id="A0AAD5XRA9"/>
<evidence type="ECO:0000313" key="3">
    <source>
        <dbReference type="EMBL" id="KAJ3199125.1"/>
    </source>
</evidence>
<proteinExistence type="inferred from homology"/>
<protein>
    <recommendedName>
        <fullName evidence="2">Prokaryotic-type class I peptide chain release factors domain-containing protein</fullName>
    </recommendedName>
</protein>
<feature type="domain" description="Prokaryotic-type class I peptide chain release factors" evidence="2">
    <location>
        <begin position="1"/>
        <end position="76"/>
    </location>
</feature>
<dbReference type="PANTHER" id="PTHR43116:SF3">
    <property type="entry name" value="CLASS I PEPTIDE CHAIN RELEASE FACTOR"/>
    <property type="match status" value="1"/>
</dbReference>
<sequence length="89" mass="10355">MTHLPTGITVFSQNERSQHQNKAVALKIIKARIYDKELKKRAAEKVEVRSELPDNSWGNQIRTYVLTPYQLAKDLRTGYERKDVDNILN</sequence>
<keyword evidence="4" id="KW-1185">Reference proteome</keyword>
<feature type="non-terminal residue" evidence="3">
    <location>
        <position position="89"/>
    </location>
</feature>
<dbReference type="InterPro" id="IPR000352">
    <property type="entry name" value="Pep_chain_release_fac_I"/>
</dbReference>
<dbReference type="Gene3D" id="3.30.160.20">
    <property type="match status" value="1"/>
</dbReference>
<dbReference type="EMBL" id="JADGJW010002183">
    <property type="protein sequence ID" value="KAJ3199125.1"/>
    <property type="molecule type" value="Genomic_DNA"/>
</dbReference>
<dbReference type="Gene3D" id="3.30.70.1660">
    <property type="match status" value="1"/>
</dbReference>
<evidence type="ECO:0000313" key="4">
    <source>
        <dbReference type="Proteomes" id="UP001211065"/>
    </source>
</evidence>
<evidence type="ECO:0000259" key="2">
    <source>
        <dbReference type="Pfam" id="PF00472"/>
    </source>
</evidence>
<name>A0AAD5XRA9_9FUNG</name>